<gene>
    <name evidence="3" type="ORF">J9259_02020</name>
    <name evidence="4" type="ORF">KIY12_02480</name>
</gene>
<feature type="transmembrane region" description="Helical" evidence="1">
    <location>
        <begin position="291"/>
        <end position="314"/>
    </location>
</feature>
<dbReference type="EMBL" id="JAGVSJ010000003">
    <property type="protein sequence ID" value="MBX8631288.1"/>
    <property type="molecule type" value="Genomic_DNA"/>
</dbReference>
<dbReference type="EC" id="2.4.-.-" evidence="4"/>
<dbReference type="InterPro" id="IPR001173">
    <property type="entry name" value="Glyco_trans_2-like"/>
</dbReference>
<feature type="transmembrane region" description="Helical" evidence="1">
    <location>
        <begin position="320"/>
        <end position="337"/>
    </location>
</feature>
<dbReference type="Gene3D" id="3.90.550.10">
    <property type="entry name" value="Spore Coat Polysaccharide Biosynthesis Protein SpsA, Chain A"/>
    <property type="match status" value="1"/>
</dbReference>
<dbReference type="PANTHER" id="PTHR16779:SF1">
    <property type="entry name" value="BETA-1,4-MANNOSYLTRANSFERASE EGH"/>
    <property type="match status" value="1"/>
</dbReference>
<feature type="transmembrane region" description="Helical" evidence="1">
    <location>
        <begin position="6"/>
        <end position="24"/>
    </location>
</feature>
<name>A0A8J8CH56_9ARCH</name>
<dbReference type="GO" id="GO:0019187">
    <property type="term" value="F:beta-1,4-mannosyltransferase activity"/>
    <property type="evidence" value="ECO:0007669"/>
    <property type="project" value="InterPro"/>
</dbReference>
<keyword evidence="4" id="KW-0328">Glycosyltransferase</keyword>
<dbReference type="Proteomes" id="UP000716004">
    <property type="component" value="Unassembled WGS sequence"/>
</dbReference>
<reference evidence="4" key="1">
    <citation type="submission" date="2021-05" db="EMBL/GenBank/DDBJ databases">
        <title>Genomic insights into ecological role and evolution of a novel Thermoplasmata order Candidatus Sysuiplasmatales.</title>
        <authorList>
            <person name="Yuan Y."/>
        </authorList>
    </citation>
    <scope>NUCLEOTIDE SEQUENCE</scope>
    <source>
        <strain evidence="4">TUT19-bin139</strain>
        <strain evidence="3">YP2-bin.285</strain>
    </source>
</reference>
<keyword evidence="1" id="KW-0472">Membrane</keyword>
<dbReference type="Pfam" id="PF13632">
    <property type="entry name" value="Glyco_trans_2_3"/>
    <property type="match status" value="1"/>
</dbReference>
<accession>A0A8J8CH56</accession>
<dbReference type="AlphaFoldDB" id="A0A8J8CH56"/>
<dbReference type="InterPro" id="IPR027389">
    <property type="entry name" value="B_mannosylTrfase_Bre-3/Egh"/>
</dbReference>
<organism evidence="4 5">
    <name type="scientific">Candidatus Sysuiplasma superficiale</name>
    <dbReference type="NCBI Taxonomy" id="2823368"/>
    <lineage>
        <taxon>Archaea</taxon>
        <taxon>Methanobacteriati</taxon>
        <taxon>Thermoplasmatota</taxon>
        <taxon>Thermoplasmata</taxon>
        <taxon>Candidatus Sysuiplasmatales</taxon>
        <taxon>Candidatus Sysuiplasmataceae</taxon>
        <taxon>Candidatus Sysuiplasma</taxon>
    </lineage>
</organism>
<proteinExistence type="predicted"/>
<dbReference type="InterPro" id="IPR029044">
    <property type="entry name" value="Nucleotide-diphossugar_trans"/>
</dbReference>
<dbReference type="SUPFAM" id="SSF53448">
    <property type="entry name" value="Nucleotide-diphospho-sugar transferases"/>
    <property type="match status" value="1"/>
</dbReference>
<comment type="caution">
    <text evidence="4">The sequence shown here is derived from an EMBL/GenBank/DDBJ whole genome shotgun (WGS) entry which is preliminary data.</text>
</comment>
<evidence type="ECO:0000259" key="2">
    <source>
        <dbReference type="Pfam" id="PF13632"/>
    </source>
</evidence>
<keyword evidence="4" id="KW-0808">Transferase</keyword>
<protein>
    <submittedName>
        <fullName evidence="3 4">Glycosyltransferase</fullName>
        <ecNumber evidence="4">2.4.-.-</ecNumber>
    </submittedName>
</protein>
<feature type="domain" description="Glycosyltransferase 2-like" evidence="2">
    <location>
        <begin position="136"/>
        <end position="331"/>
    </location>
</feature>
<evidence type="ECO:0000313" key="5">
    <source>
        <dbReference type="Proteomes" id="UP000750197"/>
    </source>
</evidence>
<feature type="transmembrane region" description="Helical" evidence="1">
    <location>
        <begin position="349"/>
        <end position="372"/>
    </location>
</feature>
<evidence type="ECO:0000313" key="4">
    <source>
        <dbReference type="EMBL" id="MBX8643583.1"/>
    </source>
</evidence>
<dbReference type="GO" id="GO:0005737">
    <property type="term" value="C:cytoplasm"/>
    <property type="evidence" value="ECO:0007669"/>
    <property type="project" value="TreeGrafter"/>
</dbReference>
<dbReference type="PANTHER" id="PTHR16779">
    <property type="entry name" value="BETA-1,4-MANNOSYLTRANSFERASE EGH"/>
    <property type="match status" value="1"/>
</dbReference>
<dbReference type="Proteomes" id="UP000750197">
    <property type="component" value="Unassembled WGS sequence"/>
</dbReference>
<evidence type="ECO:0000256" key="1">
    <source>
        <dbReference type="SAM" id="Phobius"/>
    </source>
</evidence>
<sequence length="386" mass="44348">MHSLSLAVSIAAAVLVLLYFPIALMQDWLLVRNRNTFRSECTHDGGKVEGRRVICVVTTNGQNPMVVEHILSVLRSYNLTVELFVIKEEKDRFSYSASQIIVPRDYRTVNNTKNKMRALQYGIQYLHDRGYGSETYICHLDDDSLVTEEYIEHIFRMKEHAGQGYLRLRKTGIHMLSTLADMVRVSNCDSFCHFFNSTGHPKSVHGEGLVIRADIEYALGWDYSTYGADDLIMGQLIVRAGYSFGFIPHPIFIAPPVSARDFYKQRRRWIMSILWSSKKIREIDSRTMDWLLYRYAVGWTGVVGLIVFILGIIYGFTLPWPIEAVLVFNLLSYFLFYQYGSARTARKYMLPMALLQFPVALYEGGTLIYSLLFPPAKDSFDVITKV</sequence>
<dbReference type="EMBL" id="JAHEAC010000012">
    <property type="protein sequence ID" value="MBX8643583.1"/>
    <property type="molecule type" value="Genomic_DNA"/>
</dbReference>
<keyword evidence="1" id="KW-1133">Transmembrane helix</keyword>
<keyword evidence="1" id="KW-0812">Transmembrane</keyword>
<evidence type="ECO:0000313" key="3">
    <source>
        <dbReference type="EMBL" id="MBX8631288.1"/>
    </source>
</evidence>